<reference evidence="3" key="2">
    <citation type="submission" date="2020-09" db="EMBL/GenBank/DDBJ databases">
        <authorList>
            <person name="Sun Q."/>
            <person name="Ohkuma M."/>
        </authorList>
    </citation>
    <scope>NUCLEOTIDE SEQUENCE</scope>
    <source>
        <strain evidence="3">JCM 31311</strain>
    </source>
</reference>
<reference evidence="3" key="1">
    <citation type="journal article" date="2014" name="Int. J. Syst. Evol. Microbiol.">
        <title>Complete genome sequence of Corynebacterium casei LMG S-19264T (=DSM 44701T), isolated from a smear-ripened cheese.</title>
        <authorList>
            <consortium name="US DOE Joint Genome Institute (JGI-PGF)"/>
            <person name="Walter F."/>
            <person name="Albersmeier A."/>
            <person name="Kalinowski J."/>
            <person name="Ruckert C."/>
        </authorList>
    </citation>
    <scope>NUCLEOTIDE SEQUENCE</scope>
    <source>
        <strain evidence="3">JCM 31311</strain>
    </source>
</reference>
<gene>
    <name evidence="3" type="ORF">GCM10008957_49780</name>
</gene>
<organism evidence="3 4">
    <name type="scientific">Deinococcus ruber</name>
    <dbReference type="NCBI Taxonomy" id="1848197"/>
    <lineage>
        <taxon>Bacteria</taxon>
        <taxon>Thermotogati</taxon>
        <taxon>Deinococcota</taxon>
        <taxon>Deinococci</taxon>
        <taxon>Deinococcales</taxon>
        <taxon>Deinococcaceae</taxon>
        <taxon>Deinococcus</taxon>
    </lineage>
</organism>
<dbReference type="Proteomes" id="UP000603865">
    <property type="component" value="Unassembled WGS sequence"/>
</dbReference>
<evidence type="ECO:0000259" key="2">
    <source>
        <dbReference type="Pfam" id="PF00561"/>
    </source>
</evidence>
<dbReference type="InterPro" id="IPR000073">
    <property type="entry name" value="AB_hydrolase_1"/>
</dbReference>
<evidence type="ECO:0000313" key="3">
    <source>
        <dbReference type="EMBL" id="GGR33581.1"/>
    </source>
</evidence>
<sequence>MKPARMPCGVSFPSLGLPYQAAMLHFLEDRRTLDMHTNTLFRIMLPLTVTAALGMVAAQNAIPAQPVNASMPGAQMGSALMNGQIPASGMVEVSGGKVFFKAEGKGTPMLLIHGYPLNGELFKNNRTALAAAGYQVITVDLPGFGKSMVNSSDASIEFMPAASSASWTLWG</sequence>
<dbReference type="EMBL" id="BMQL01000060">
    <property type="protein sequence ID" value="GGR33581.1"/>
    <property type="molecule type" value="Genomic_DNA"/>
</dbReference>
<evidence type="ECO:0000256" key="1">
    <source>
        <dbReference type="SAM" id="Phobius"/>
    </source>
</evidence>
<keyword evidence="4" id="KW-1185">Reference proteome</keyword>
<dbReference type="Gene3D" id="3.40.50.1820">
    <property type="entry name" value="alpha/beta hydrolase"/>
    <property type="match status" value="1"/>
</dbReference>
<dbReference type="SUPFAM" id="SSF53474">
    <property type="entry name" value="alpha/beta-Hydrolases"/>
    <property type="match status" value="1"/>
</dbReference>
<comment type="caution">
    <text evidence="3">The sequence shown here is derived from an EMBL/GenBank/DDBJ whole genome shotgun (WGS) entry which is preliminary data.</text>
</comment>
<dbReference type="InterPro" id="IPR029058">
    <property type="entry name" value="AB_hydrolase_fold"/>
</dbReference>
<accession>A0A918CNJ4</accession>
<keyword evidence="1" id="KW-0472">Membrane</keyword>
<dbReference type="AlphaFoldDB" id="A0A918CNJ4"/>
<feature type="transmembrane region" description="Helical" evidence="1">
    <location>
        <begin position="40"/>
        <end position="58"/>
    </location>
</feature>
<protein>
    <recommendedName>
        <fullName evidence="2">AB hydrolase-1 domain-containing protein</fullName>
    </recommendedName>
</protein>
<dbReference type="Pfam" id="PF00561">
    <property type="entry name" value="Abhydrolase_1"/>
    <property type="match status" value="1"/>
</dbReference>
<feature type="domain" description="AB hydrolase-1" evidence="2">
    <location>
        <begin position="108"/>
        <end position="152"/>
    </location>
</feature>
<evidence type="ECO:0000313" key="4">
    <source>
        <dbReference type="Proteomes" id="UP000603865"/>
    </source>
</evidence>
<keyword evidence="1" id="KW-0812">Transmembrane</keyword>
<proteinExistence type="predicted"/>
<name>A0A918CNJ4_9DEIO</name>
<keyword evidence="1" id="KW-1133">Transmembrane helix</keyword>